<accession>A0ABD1UTM2</accession>
<keyword evidence="1" id="KW-0677">Repeat</keyword>
<sequence length="152" mass="17220">MKENVARLLHEHLRPLLDSGSMKLGNKLFEKIDVAKRKYKVGFALFSPQYTNGFLILFHPTTGHRRQLQLLLERSCIEESFNLLERMKNEGVKLDAIVFNILISRPRKQGRTEKEIGLFDGMMLKGCDPNLGLSLVQSVVATVEGNLAVLLN</sequence>
<feature type="repeat" description="PPR" evidence="2">
    <location>
        <begin position="95"/>
        <end position="129"/>
    </location>
</feature>
<dbReference type="InterPro" id="IPR002885">
    <property type="entry name" value="PPR_rpt"/>
</dbReference>
<dbReference type="AlphaFoldDB" id="A0ABD1UTM2"/>
<protein>
    <submittedName>
        <fullName evidence="3">Pentatricopeptide repeat-containing protein</fullName>
    </submittedName>
</protein>
<reference evidence="4" key="1">
    <citation type="submission" date="2024-07" db="EMBL/GenBank/DDBJ databases">
        <title>Two chromosome-level genome assemblies of Korean endemic species Abeliophyllum distichum and Forsythia ovata (Oleaceae).</title>
        <authorList>
            <person name="Jang H."/>
        </authorList>
    </citation>
    <scope>NUCLEOTIDE SEQUENCE [LARGE SCALE GENOMIC DNA]</scope>
</reference>
<comment type="caution">
    <text evidence="3">The sequence shown here is derived from an EMBL/GenBank/DDBJ whole genome shotgun (WGS) entry which is preliminary data.</text>
</comment>
<evidence type="ECO:0000256" key="2">
    <source>
        <dbReference type="PROSITE-ProRule" id="PRU00708"/>
    </source>
</evidence>
<dbReference type="PROSITE" id="PS51375">
    <property type="entry name" value="PPR"/>
    <property type="match status" value="1"/>
</dbReference>
<dbReference type="Gene3D" id="1.25.40.10">
    <property type="entry name" value="Tetratricopeptide repeat domain"/>
    <property type="match status" value="1"/>
</dbReference>
<evidence type="ECO:0000313" key="4">
    <source>
        <dbReference type="Proteomes" id="UP001604277"/>
    </source>
</evidence>
<organism evidence="3 4">
    <name type="scientific">Forsythia ovata</name>
    <dbReference type="NCBI Taxonomy" id="205694"/>
    <lineage>
        <taxon>Eukaryota</taxon>
        <taxon>Viridiplantae</taxon>
        <taxon>Streptophyta</taxon>
        <taxon>Embryophyta</taxon>
        <taxon>Tracheophyta</taxon>
        <taxon>Spermatophyta</taxon>
        <taxon>Magnoliopsida</taxon>
        <taxon>eudicotyledons</taxon>
        <taxon>Gunneridae</taxon>
        <taxon>Pentapetalae</taxon>
        <taxon>asterids</taxon>
        <taxon>lamiids</taxon>
        <taxon>Lamiales</taxon>
        <taxon>Oleaceae</taxon>
        <taxon>Forsythieae</taxon>
        <taxon>Forsythia</taxon>
    </lineage>
</organism>
<dbReference type="InterPro" id="IPR011990">
    <property type="entry name" value="TPR-like_helical_dom_sf"/>
</dbReference>
<evidence type="ECO:0000256" key="1">
    <source>
        <dbReference type="ARBA" id="ARBA00022737"/>
    </source>
</evidence>
<dbReference type="Proteomes" id="UP001604277">
    <property type="component" value="Unassembled WGS sequence"/>
</dbReference>
<evidence type="ECO:0000313" key="3">
    <source>
        <dbReference type="EMBL" id="KAL2528415.1"/>
    </source>
</evidence>
<keyword evidence="4" id="KW-1185">Reference proteome</keyword>
<dbReference type="EMBL" id="JBFOLJ010000006">
    <property type="protein sequence ID" value="KAL2528415.1"/>
    <property type="molecule type" value="Genomic_DNA"/>
</dbReference>
<name>A0ABD1UTM2_9LAMI</name>
<proteinExistence type="predicted"/>
<gene>
    <name evidence="3" type="ORF">Fot_21016</name>
</gene>